<organism evidence="10 11">
    <name type="scientific">Sinanodonta woodiana</name>
    <name type="common">Chinese pond mussel</name>
    <name type="synonym">Anodonta woodiana</name>
    <dbReference type="NCBI Taxonomy" id="1069815"/>
    <lineage>
        <taxon>Eukaryota</taxon>
        <taxon>Metazoa</taxon>
        <taxon>Spiralia</taxon>
        <taxon>Lophotrochozoa</taxon>
        <taxon>Mollusca</taxon>
        <taxon>Bivalvia</taxon>
        <taxon>Autobranchia</taxon>
        <taxon>Heteroconchia</taxon>
        <taxon>Palaeoheterodonta</taxon>
        <taxon>Unionida</taxon>
        <taxon>Unionoidea</taxon>
        <taxon>Unionidae</taxon>
        <taxon>Unioninae</taxon>
        <taxon>Sinanodonta</taxon>
    </lineage>
</organism>
<evidence type="ECO:0000256" key="5">
    <source>
        <dbReference type="ARBA" id="ARBA00023004"/>
    </source>
</evidence>
<comment type="caution">
    <text evidence="10">The sequence shown here is derived from an EMBL/GenBank/DDBJ whole genome shotgun (WGS) entry which is preliminary data.</text>
</comment>
<evidence type="ECO:0008006" key="12">
    <source>
        <dbReference type="Google" id="ProtNLM"/>
    </source>
</evidence>
<dbReference type="InterPro" id="IPR017972">
    <property type="entry name" value="Cyt_P450_CS"/>
</dbReference>
<keyword evidence="8" id="KW-0503">Monooxygenase</keyword>
<evidence type="ECO:0000256" key="6">
    <source>
        <dbReference type="ARBA" id="ARBA00023136"/>
    </source>
</evidence>
<proteinExistence type="inferred from homology"/>
<dbReference type="Pfam" id="PF00067">
    <property type="entry name" value="p450"/>
    <property type="match status" value="1"/>
</dbReference>
<keyword evidence="7 8" id="KW-0349">Heme</keyword>
<sequence>MFWELLQNVNIAIALVFFSVFMLIYYITRMPSDIPPYPRPVLPIFGNLLILANRDMLMCFRKLRAQYGDIFSIYMGSKLIVVLNGYSVVKEALVKNGRVFSDRPINFLTEVLFKGSGITFTSGEKWKEHRRFAMNALQEFGFGRSSMEDSIIQEAKEMVQIFDDENGQPFQIKGVVTTCVANVVSQIIFGQRFKHTDPHFREFLSILDNATKTLSNASVAVNCFPWLQYFPGDPLKMKLIKEHVTQVVQWYKDMHEEHKSTYKEGAERDFIDLYIKEARRQEKNGQISTFTDTQLYFSIGDLISAGSDTTANTIQWTLLHFLNFPEIQQKCFQEIEQVVGRARLPTLQDKDHLPYLEATILEVLRLCPAAPLALPHAVSEDFSFHGYRISKGTTVLINLDSVLRDPSSFKEPERFFPERFLDADGHLIKPEEHIPFSIGRRVCLGENVARMEIFLFLAALIQTFEFRPVEGEPLPELKGIMGITYSPKSFLIRAMKRK</sequence>
<protein>
    <recommendedName>
        <fullName evidence="12">Cytochrome P450</fullName>
    </recommendedName>
</protein>
<evidence type="ECO:0000313" key="10">
    <source>
        <dbReference type="EMBL" id="KAL3887162.1"/>
    </source>
</evidence>
<evidence type="ECO:0000256" key="1">
    <source>
        <dbReference type="ARBA" id="ARBA00004370"/>
    </source>
</evidence>
<dbReference type="Gene3D" id="1.10.630.10">
    <property type="entry name" value="Cytochrome P450"/>
    <property type="match status" value="1"/>
</dbReference>
<dbReference type="PRINTS" id="PR00463">
    <property type="entry name" value="EP450I"/>
</dbReference>
<dbReference type="GO" id="GO:0016020">
    <property type="term" value="C:membrane"/>
    <property type="evidence" value="ECO:0007669"/>
    <property type="project" value="UniProtKB-SubCell"/>
</dbReference>
<evidence type="ECO:0000256" key="7">
    <source>
        <dbReference type="PIRSR" id="PIRSR602401-1"/>
    </source>
</evidence>
<dbReference type="AlphaFoldDB" id="A0ABD3XLP2"/>
<evidence type="ECO:0000256" key="2">
    <source>
        <dbReference type="ARBA" id="ARBA00010617"/>
    </source>
</evidence>
<dbReference type="FunFam" id="1.10.630.10:FF:000004">
    <property type="entry name" value="cytochrome P450 2D15 isoform X1"/>
    <property type="match status" value="1"/>
</dbReference>
<evidence type="ECO:0000256" key="8">
    <source>
        <dbReference type="RuleBase" id="RU000461"/>
    </source>
</evidence>
<keyword evidence="11" id="KW-1185">Reference proteome</keyword>
<keyword evidence="9" id="KW-1133">Transmembrane helix</keyword>
<dbReference type="GO" id="GO:0046872">
    <property type="term" value="F:metal ion binding"/>
    <property type="evidence" value="ECO:0007669"/>
    <property type="project" value="UniProtKB-KW"/>
</dbReference>
<keyword evidence="4 8" id="KW-0560">Oxidoreductase</keyword>
<dbReference type="InterPro" id="IPR002401">
    <property type="entry name" value="Cyt_P450_E_grp-I"/>
</dbReference>
<evidence type="ECO:0000313" key="11">
    <source>
        <dbReference type="Proteomes" id="UP001634394"/>
    </source>
</evidence>
<evidence type="ECO:0000256" key="4">
    <source>
        <dbReference type="ARBA" id="ARBA00023002"/>
    </source>
</evidence>
<comment type="similarity">
    <text evidence="2 8">Belongs to the cytochrome P450 family.</text>
</comment>
<reference evidence="10 11" key="1">
    <citation type="submission" date="2024-11" db="EMBL/GenBank/DDBJ databases">
        <title>Chromosome-level genome assembly of the freshwater bivalve Anodonta woodiana.</title>
        <authorList>
            <person name="Chen X."/>
        </authorList>
    </citation>
    <scope>NUCLEOTIDE SEQUENCE [LARGE SCALE GENOMIC DNA]</scope>
    <source>
        <strain evidence="10">MN2024</strain>
        <tissue evidence="10">Gills</tissue>
    </source>
</reference>
<dbReference type="PANTHER" id="PTHR24300:SF403">
    <property type="entry name" value="CYTOCHROME P450 306A1"/>
    <property type="match status" value="1"/>
</dbReference>
<keyword evidence="5 7" id="KW-0408">Iron</keyword>
<evidence type="ECO:0000256" key="9">
    <source>
        <dbReference type="SAM" id="Phobius"/>
    </source>
</evidence>
<dbReference type="PANTHER" id="PTHR24300">
    <property type="entry name" value="CYTOCHROME P450 508A4-RELATED"/>
    <property type="match status" value="1"/>
</dbReference>
<gene>
    <name evidence="10" type="ORF">ACJMK2_027112</name>
</gene>
<dbReference type="InterPro" id="IPR050182">
    <property type="entry name" value="Cytochrome_P450_fam2"/>
</dbReference>
<dbReference type="InterPro" id="IPR001128">
    <property type="entry name" value="Cyt_P450"/>
</dbReference>
<dbReference type="GO" id="GO:0004497">
    <property type="term" value="F:monooxygenase activity"/>
    <property type="evidence" value="ECO:0007669"/>
    <property type="project" value="UniProtKB-KW"/>
</dbReference>
<feature type="binding site" description="axial binding residue" evidence="7">
    <location>
        <position position="443"/>
    </location>
    <ligand>
        <name>heme</name>
        <dbReference type="ChEBI" id="CHEBI:30413"/>
    </ligand>
    <ligandPart>
        <name>Fe</name>
        <dbReference type="ChEBI" id="CHEBI:18248"/>
    </ligandPart>
</feature>
<dbReference type="PRINTS" id="PR00385">
    <property type="entry name" value="P450"/>
</dbReference>
<keyword evidence="3 7" id="KW-0479">Metal-binding</keyword>
<dbReference type="InterPro" id="IPR036396">
    <property type="entry name" value="Cyt_P450_sf"/>
</dbReference>
<evidence type="ECO:0000256" key="3">
    <source>
        <dbReference type="ARBA" id="ARBA00022723"/>
    </source>
</evidence>
<dbReference type="Proteomes" id="UP001634394">
    <property type="component" value="Unassembled WGS sequence"/>
</dbReference>
<dbReference type="SUPFAM" id="SSF48264">
    <property type="entry name" value="Cytochrome P450"/>
    <property type="match status" value="1"/>
</dbReference>
<name>A0ABD3XLP2_SINWO</name>
<keyword evidence="9" id="KW-0812">Transmembrane</keyword>
<dbReference type="PROSITE" id="PS00086">
    <property type="entry name" value="CYTOCHROME_P450"/>
    <property type="match status" value="1"/>
</dbReference>
<keyword evidence="6 9" id="KW-0472">Membrane</keyword>
<comment type="cofactor">
    <cofactor evidence="7">
        <name>heme</name>
        <dbReference type="ChEBI" id="CHEBI:30413"/>
    </cofactor>
</comment>
<dbReference type="EMBL" id="JBJQND010000002">
    <property type="protein sequence ID" value="KAL3887162.1"/>
    <property type="molecule type" value="Genomic_DNA"/>
</dbReference>
<feature type="transmembrane region" description="Helical" evidence="9">
    <location>
        <begin position="9"/>
        <end position="28"/>
    </location>
</feature>
<accession>A0ABD3XLP2</accession>
<comment type="subcellular location">
    <subcellularLocation>
        <location evidence="1">Membrane</location>
    </subcellularLocation>
</comment>